<proteinExistence type="predicted"/>
<sequence length="298" mass="33886">MAEDVVARYIHFHTPDPRLSHREQSAMTADELVEARRHAFMQGPGWLTLLFVPFLFGATLPPALSLVGLYLYKSGFAQGFDVDGALYEYRSWMLTASALLVVGWSLYNIVRAQYDATLCYWKTMPDLGRVDTEAHTLVSAINLWSQCFDIDYNDVHEWEGERQVTRYSDASQWLLAKTTTGQWLVLRHTVQGEILAGEPQVPAADIQLHPTRELVLAFAPQTNICLGKRFSGSALPVVQSDVWLTRQEEKYLSDIAHHREFFHPQRYGVVSQEDARWLDGLVQRTQHTVQPVADTHAS</sequence>
<name>A0A0Q0CYG1_9PSED</name>
<protein>
    <submittedName>
        <fullName evidence="2">Uncharacterized protein</fullName>
    </submittedName>
</protein>
<organism evidence="2 3">
    <name type="scientific">Pseudomonas syringae pv. primulae</name>
    <dbReference type="NCBI Taxonomy" id="251707"/>
    <lineage>
        <taxon>Bacteria</taxon>
        <taxon>Pseudomonadati</taxon>
        <taxon>Pseudomonadota</taxon>
        <taxon>Gammaproteobacteria</taxon>
        <taxon>Pseudomonadales</taxon>
        <taxon>Pseudomonadaceae</taxon>
        <taxon>Pseudomonas</taxon>
    </lineage>
</organism>
<accession>A0A0Q0CYG1</accession>
<evidence type="ECO:0000313" key="3">
    <source>
        <dbReference type="Proteomes" id="UP000050562"/>
    </source>
</evidence>
<feature type="transmembrane region" description="Helical" evidence="1">
    <location>
        <begin position="92"/>
        <end position="110"/>
    </location>
</feature>
<evidence type="ECO:0000313" key="2">
    <source>
        <dbReference type="EMBL" id="KPY31965.1"/>
    </source>
</evidence>
<dbReference type="Proteomes" id="UP000050562">
    <property type="component" value="Unassembled WGS sequence"/>
</dbReference>
<comment type="caution">
    <text evidence="2">The sequence shown here is derived from an EMBL/GenBank/DDBJ whole genome shotgun (WGS) entry which is preliminary data.</text>
</comment>
<keyword evidence="1" id="KW-0472">Membrane</keyword>
<dbReference type="RefSeq" id="WP_057410600.1">
    <property type="nucleotide sequence ID" value="NZ_LJRC01000244.1"/>
</dbReference>
<gene>
    <name evidence="2" type="ORF">ALO52_00590</name>
</gene>
<keyword evidence="1" id="KW-0812">Transmembrane</keyword>
<keyword evidence="1" id="KW-1133">Transmembrane helix</keyword>
<dbReference type="EMBL" id="LJRC01000244">
    <property type="protein sequence ID" value="KPY31965.1"/>
    <property type="molecule type" value="Genomic_DNA"/>
</dbReference>
<feature type="transmembrane region" description="Helical" evidence="1">
    <location>
        <begin position="46"/>
        <end position="72"/>
    </location>
</feature>
<dbReference type="PATRIC" id="fig|251707.3.peg.801"/>
<dbReference type="AlphaFoldDB" id="A0A0Q0CYG1"/>
<reference evidence="2 3" key="1">
    <citation type="submission" date="2015-09" db="EMBL/GenBank/DDBJ databases">
        <title>Genome announcement of multiple Pseudomonas syringae strains.</title>
        <authorList>
            <person name="Thakur S."/>
            <person name="Wang P.W."/>
            <person name="Gong Y."/>
            <person name="Weir B.S."/>
            <person name="Guttman D.S."/>
        </authorList>
    </citation>
    <scope>NUCLEOTIDE SEQUENCE [LARGE SCALE GENOMIC DNA]</scope>
    <source>
        <strain evidence="2 3">ICMP3956</strain>
    </source>
</reference>
<evidence type="ECO:0000256" key="1">
    <source>
        <dbReference type="SAM" id="Phobius"/>
    </source>
</evidence>